<dbReference type="OrthoDB" id="8907753at2"/>
<evidence type="ECO:0000256" key="1">
    <source>
        <dbReference type="SAM" id="MobiDB-lite"/>
    </source>
</evidence>
<evidence type="ECO:0000313" key="3">
    <source>
        <dbReference type="EMBL" id="PND39316.1"/>
    </source>
</evidence>
<reference evidence="3 4" key="1">
    <citation type="submission" date="2018-01" db="EMBL/GenBank/DDBJ databases">
        <title>Draft genome sequence of Paucibacter aquatile CR182 isolated from freshwater of the Nakdong River.</title>
        <authorList>
            <person name="Choi A."/>
            <person name="Chung E.J."/>
        </authorList>
    </citation>
    <scope>NUCLEOTIDE SEQUENCE [LARGE SCALE GENOMIC DNA]</scope>
    <source>
        <strain evidence="3 4">CR182</strain>
    </source>
</reference>
<dbReference type="InterPro" id="IPR043128">
    <property type="entry name" value="Rev_trsase/Diguanyl_cyclase"/>
</dbReference>
<protein>
    <recommendedName>
        <fullName evidence="2">GGDEF domain-containing protein</fullName>
    </recommendedName>
</protein>
<gene>
    <name evidence="3" type="ORF">C1O66_18470</name>
</gene>
<dbReference type="Gene3D" id="3.30.70.270">
    <property type="match status" value="1"/>
</dbReference>
<accession>A0A2N8L0V6</accession>
<comment type="caution">
    <text evidence="3">The sequence shown here is derived from an EMBL/GenBank/DDBJ whole genome shotgun (WGS) entry which is preliminary data.</text>
</comment>
<dbReference type="AlphaFoldDB" id="A0A2N8L0V6"/>
<evidence type="ECO:0000259" key="2">
    <source>
        <dbReference type="Pfam" id="PF00990"/>
    </source>
</evidence>
<dbReference type="InterPro" id="IPR000160">
    <property type="entry name" value="GGDEF_dom"/>
</dbReference>
<dbReference type="SUPFAM" id="SSF55073">
    <property type="entry name" value="Nucleotide cyclase"/>
    <property type="match status" value="1"/>
</dbReference>
<dbReference type="EMBL" id="POSP01000003">
    <property type="protein sequence ID" value="PND39316.1"/>
    <property type="molecule type" value="Genomic_DNA"/>
</dbReference>
<feature type="region of interest" description="Disordered" evidence="1">
    <location>
        <begin position="259"/>
        <end position="281"/>
    </location>
</feature>
<dbReference type="Proteomes" id="UP000235916">
    <property type="component" value="Unassembled WGS sequence"/>
</dbReference>
<dbReference type="Pfam" id="PF00990">
    <property type="entry name" value="GGDEF"/>
    <property type="match status" value="1"/>
</dbReference>
<evidence type="ECO:0000313" key="4">
    <source>
        <dbReference type="Proteomes" id="UP000235916"/>
    </source>
</evidence>
<keyword evidence="4" id="KW-1185">Reference proteome</keyword>
<dbReference type="InterPro" id="IPR029787">
    <property type="entry name" value="Nucleotide_cyclase"/>
</dbReference>
<sequence length="281" mass="30181">MNIFSRGMSGLSCGSRFIQRGRGNGGQQGGPKRGCLPLSCLHLLQPVRSAALLSGVRRGWPVAHVQDIDAVNHTSMPASGSRTLLSSTIQPSHHLSLSAHATLSRRRNSEPQAIEIVPDMLSLAGLLNRELGAARRYGTRPAVLLLQVEVRPEAGGMAPRTGQQEELIAALGARLRCRVRSHDVVARVGRARYAVVLQNMARAPLPAVQARLQRALGGPYELQSQLLFASLRMGAALCGPHRCSGLELSQSAELAMEQAAPDTVPTLVADRRRSEDSPPRL</sequence>
<proteinExistence type="predicted"/>
<feature type="domain" description="GGDEF" evidence="2">
    <location>
        <begin position="165"/>
        <end position="259"/>
    </location>
</feature>
<feature type="compositionally biased region" description="Basic and acidic residues" evidence="1">
    <location>
        <begin position="269"/>
        <end position="281"/>
    </location>
</feature>
<name>A0A2N8L0V6_9BURK</name>
<organism evidence="3 4">
    <name type="scientific">Kinneretia aquatilis</name>
    <dbReference type="NCBI Taxonomy" id="2070761"/>
    <lineage>
        <taxon>Bacteria</taxon>
        <taxon>Pseudomonadati</taxon>
        <taxon>Pseudomonadota</taxon>
        <taxon>Betaproteobacteria</taxon>
        <taxon>Burkholderiales</taxon>
        <taxon>Sphaerotilaceae</taxon>
        <taxon>Roseateles</taxon>
    </lineage>
</organism>